<evidence type="ECO:0000313" key="3">
    <source>
        <dbReference type="Proteomes" id="UP001529510"/>
    </source>
</evidence>
<feature type="non-terminal residue" evidence="2">
    <location>
        <position position="1"/>
    </location>
</feature>
<dbReference type="PANTHER" id="PTHR21704:SF18">
    <property type="entry name" value="NIPPED-B-LIKE PROTEIN"/>
    <property type="match status" value="1"/>
</dbReference>
<accession>A0ABD0R6F9</accession>
<proteinExistence type="predicted"/>
<name>A0ABD0R6F9_CIRMR</name>
<organism evidence="2 3">
    <name type="scientific">Cirrhinus mrigala</name>
    <name type="common">Mrigala</name>
    <dbReference type="NCBI Taxonomy" id="683832"/>
    <lineage>
        <taxon>Eukaryota</taxon>
        <taxon>Metazoa</taxon>
        <taxon>Chordata</taxon>
        <taxon>Craniata</taxon>
        <taxon>Vertebrata</taxon>
        <taxon>Euteleostomi</taxon>
        <taxon>Actinopterygii</taxon>
        <taxon>Neopterygii</taxon>
        <taxon>Teleostei</taxon>
        <taxon>Ostariophysi</taxon>
        <taxon>Cypriniformes</taxon>
        <taxon>Cyprinidae</taxon>
        <taxon>Labeoninae</taxon>
        <taxon>Labeonini</taxon>
        <taxon>Cirrhinus</taxon>
    </lineage>
</organism>
<evidence type="ECO:0000256" key="1">
    <source>
        <dbReference type="SAM" id="MobiDB-lite"/>
    </source>
</evidence>
<feature type="region of interest" description="Disordered" evidence="1">
    <location>
        <begin position="21"/>
        <end position="45"/>
    </location>
</feature>
<sequence length="72" mass="8432">FARKFYIAQWFRDCTTEAEKAMKNQNQKEEDSEGTQHAKELQATGDILQRAETRKKFLHSVIKSIPNQFTTL</sequence>
<protein>
    <submittedName>
        <fullName evidence="2">Uncharacterized protein</fullName>
    </submittedName>
</protein>
<feature type="compositionally biased region" description="Basic and acidic residues" evidence="1">
    <location>
        <begin position="21"/>
        <end position="40"/>
    </location>
</feature>
<comment type="caution">
    <text evidence="2">The sequence shown here is derived from an EMBL/GenBank/DDBJ whole genome shotgun (WGS) entry which is preliminary data.</text>
</comment>
<dbReference type="EMBL" id="JAMKFB020000005">
    <property type="protein sequence ID" value="KAL0194115.1"/>
    <property type="molecule type" value="Genomic_DNA"/>
</dbReference>
<gene>
    <name evidence="2" type="ORF">M9458_012411</name>
</gene>
<keyword evidence="3" id="KW-1185">Reference proteome</keyword>
<evidence type="ECO:0000313" key="2">
    <source>
        <dbReference type="EMBL" id="KAL0194115.1"/>
    </source>
</evidence>
<feature type="non-terminal residue" evidence="2">
    <location>
        <position position="72"/>
    </location>
</feature>
<dbReference type="AlphaFoldDB" id="A0ABD0R6F9"/>
<dbReference type="Proteomes" id="UP001529510">
    <property type="component" value="Unassembled WGS sequence"/>
</dbReference>
<reference evidence="2 3" key="1">
    <citation type="submission" date="2024-05" db="EMBL/GenBank/DDBJ databases">
        <title>Genome sequencing and assembly of Indian major carp, Cirrhinus mrigala (Hamilton, 1822).</title>
        <authorList>
            <person name="Mohindra V."/>
            <person name="Chowdhury L.M."/>
            <person name="Lal K."/>
            <person name="Jena J.K."/>
        </authorList>
    </citation>
    <scope>NUCLEOTIDE SEQUENCE [LARGE SCALE GENOMIC DNA]</scope>
    <source>
        <strain evidence="2">CM1030</strain>
        <tissue evidence="2">Blood</tissue>
    </source>
</reference>
<dbReference type="PANTHER" id="PTHR21704">
    <property type="entry name" value="NIPPED-B-LIKE PROTEIN DELANGIN SCC2-RELATED"/>
    <property type="match status" value="1"/>
</dbReference>
<dbReference type="InterPro" id="IPR033031">
    <property type="entry name" value="Scc2/Nipped-B"/>
</dbReference>